<dbReference type="AlphaFoldDB" id="A0A6N3CET7"/>
<sequence length="53" mass="6128">MKVKAIINYPKDMDALYDKASDVLADILIKKLQPKEIDKLVALLKDKNKKITW</sequence>
<organism evidence="1">
    <name type="scientific">Clostridium paraputrificum</name>
    <dbReference type="NCBI Taxonomy" id="29363"/>
    <lineage>
        <taxon>Bacteria</taxon>
        <taxon>Bacillati</taxon>
        <taxon>Bacillota</taxon>
        <taxon>Clostridia</taxon>
        <taxon>Eubacteriales</taxon>
        <taxon>Clostridiaceae</taxon>
        <taxon>Clostridium</taxon>
    </lineage>
</organism>
<accession>A0A6N3CET7</accession>
<name>A0A6N3CET7_9CLOT</name>
<evidence type="ECO:0000313" key="1">
    <source>
        <dbReference type="EMBL" id="VYU14572.1"/>
    </source>
</evidence>
<proteinExistence type="predicted"/>
<gene>
    <name evidence="1" type="ORF">CPLFYP93_01501</name>
</gene>
<dbReference type="RefSeq" id="WP_156560859.1">
    <property type="nucleotide sequence ID" value="NZ_CACRTV010000041.1"/>
</dbReference>
<dbReference type="EMBL" id="CACRTV010000041">
    <property type="protein sequence ID" value="VYU14572.1"/>
    <property type="molecule type" value="Genomic_DNA"/>
</dbReference>
<reference evidence="1" key="1">
    <citation type="submission" date="2019-11" db="EMBL/GenBank/DDBJ databases">
        <authorList>
            <person name="Feng L."/>
        </authorList>
    </citation>
    <scope>NUCLEOTIDE SEQUENCE</scope>
    <source>
        <strain evidence="1">CParaputrificumLFYP93</strain>
    </source>
</reference>
<protein>
    <submittedName>
        <fullName evidence="1">Uncharacterized protein</fullName>
    </submittedName>
</protein>